<keyword evidence="2" id="KW-0862">Zinc</keyword>
<keyword evidence="1" id="KW-0479">Metal-binding</keyword>
<accession>A0A4R5KBG1</accession>
<dbReference type="PANTHER" id="PTHR42742:SF3">
    <property type="entry name" value="FRUCTOKINASE"/>
    <property type="match status" value="1"/>
</dbReference>
<sequence>MNLIILPSNRPADRFYRGGRRITDFRHEPAAPSHEPEDWIASTTSVFGEPGVGVTALPNGITMPAAIEQNPDAWLGTDHVAAYGADTKLLVKLLDAGQRLPVHAHPDGQFASKHLGHAHGKAEAWYILSGGTVYLGLHHDVSPLELRGLLDRQDAEALLALLNPVDVSPGDVVFVPPGQLHAIGEGVFLLEVQEPEDLSILLEWRDFELDGLRDGHLGLGFDLALEAVTHRGLAKEELAALIARSTKPGSVLPPAADEYFRVEKVLVDGPQALDPGFAVILTVEGHVTAAGTPLSAGSTAIAPHSAGPIPVTGHGELLICRPPAPQGLA</sequence>
<dbReference type="EMBL" id="SMRU01000024">
    <property type="protein sequence ID" value="TDF92252.1"/>
    <property type="molecule type" value="Genomic_DNA"/>
</dbReference>
<proteinExistence type="predicted"/>
<dbReference type="CDD" id="cd07010">
    <property type="entry name" value="cupin_PMI_type_I_N_bac"/>
    <property type="match status" value="1"/>
</dbReference>
<name>A0A4R5KBG1_9MICC</name>
<organism evidence="3 4">
    <name type="scientific">Arthrobacter terricola</name>
    <dbReference type="NCBI Taxonomy" id="2547396"/>
    <lineage>
        <taxon>Bacteria</taxon>
        <taxon>Bacillati</taxon>
        <taxon>Actinomycetota</taxon>
        <taxon>Actinomycetes</taxon>
        <taxon>Micrococcales</taxon>
        <taxon>Micrococcaceae</taxon>
        <taxon>Arthrobacter</taxon>
    </lineage>
</organism>
<evidence type="ECO:0000256" key="2">
    <source>
        <dbReference type="ARBA" id="ARBA00022833"/>
    </source>
</evidence>
<gene>
    <name evidence="3" type="ORF">E1809_18585</name>
</gene>
<dbReference type="InterPro" id="IPR051804">
    <property type="entry name" value="Carb_Metab_Reg_Kinase/Isom"/>
</dbReference>
<dbReference type="Gene3D" id="2.60.120.10">
    <property type="entry name" value="Jelly Rolls"/>
    <property type="match status" value="1"/>
</dbReference>
<evidence type="ECO:0000256" key="1">
    <source>
        <dbReference type="ARBA" id="ARBA00022723"/>
    </source>
</evidence>
<comment type="caution">
    <text evidence="3">The sequence shown here is derived from an EMBL/GenBank/DDBJ whole genome shotgun (WGS) entry which is preliminary data.</text>
</comment>
<dbReference type="GO" id="GO:0046872">
    <property type="term" value="F:metal ion binding"/>
    <property type="evidence" value="ECO:0007669"/>
    <property type="project" value="UniProtKB-KW"/>
</dbReference>
<keyword evidence="3" id="KW-0418">Kinase</keyword>
<dbReference type="RefSeq" id="WP_133205727.1">
    <property type="nucleotide sequence ID" value="NZ_SMRU01000024.1"/>
</dbReference>
<dbReference type="InterPro" id="IPR011051">
    <property type="entry name" value="RmlC_Cupin_sf"/>
</dbReference>
<dbReference type="PANTHER" id="PTHR42742">
    <property type="entry name" value="TRANSCRIPTIONAL REPRESSOR MPRA"/>
    <property type="match status" value="1"/>
</dbReference>
<evidence type="ECO:0000313" key="3">
    <source>
        <dbReference type="EMBL" id="TDF92252.1"/>
    </source>
</evidence>
<dbReference type="Proteomes" id="UP000295511">
    <property type="component" value="Unassembled WGS sequence"/>
</dbReference>
<evidence type="ECO:0000313" key="4">
    <source>
        <dbReference type="Proteomes" id="UP000295511"/>
    </source>
</evidence>
<keyword evidence="4" id="KW-1185">Reference proteome</keyword>
<dbReference type="SUPFAM" id="SSF51182">
    <property type="entry name" value="RmlC-like cupins"/>
    <property type="match status" value="1"/>
</dbReference>
<reference evidence="3 4" key="1">
    <citation type="submission" date="2019-03" db="EMBL/GenBank/DDBJ databases">
        <title>Whole genome sequence of Arthrobacter sp JH1-1.</title>
        <authorList>
            <person name="Trinh H.N."/>
        </authorList>
    </citation>
    <scope>NUCLEOTIDE SEQUENCE [LARGE SCALE GENOMIC DNA]</scope>
    <source>
        <strain evidence="3 4">JH1-1</strain>
    </source>
</reference>
<protein>
    <submittedName>
        <fullName evidence="3">Carbohydrate kinase</fullName>
    </submittedName>
</protein>
<dbReference type="GO" id="GO:0016301">
    <property type="term" value="F:kinase activity"/>
    <property type="evidence" value="ECO:0007669"/>
    <property type="project" value="UniProtKB-KW"/>
</dbReference>
<dbReference type="AlphaFoldDB" id="A0A4R5KBG1"/>
<keyword evidence="3" id="KW-0808">Transferase</keyword>
<dbReference type="OrthoDB" id="9808275at2"/>
<dbReference type="InterPro" id="IPR014710">
    <property type="entry name" value="RmlC-like_jellyroll"/>
</dbReference>